<dbReference type="Pfam" id="PF00295">
    <property type="entry name" value="Glyco_hydro_28"/>
    <property type="match status" value="1"/>
</dbReference>
<name>A0A3E4Z946_9BACT</name>
<dbReference type="InterPro" id="IPR000743">
    <property type="entry name" value="Glyco_hydro_28"/>
</dbReference>
<dbReference type="RefSeq" id="WP_117701736.1">
    <property type="nucleotide sequence ID" value="NZ_CAUBHX010000031.1"/>
</dbReference>
<dbReference type="SUPFAM" id="SSF51126">
    <property type="entry name" value="Pectin lyase-like"/>
    <property type="match status" value="1"/>
</dbReference>
<comment type="caution">
    <text evidence="5">The sequence shown here is derived from an EMBL/GenBank/DDBJ whole genome shotgun (WGS) entry which is preliminary data.</text>
</comment>
<sequence length="469" mass="53826">MNEIIIRLKIIFLLGAVILSYQAVAQKVSKVHLKFVKVEAPFPMDSVRMCIFPDQDFPITQYGAKKGSILFNTRAFAKAIEACHRAGGGRVIVPSGEWKTGPIHLKSNVNLYLEEGAIIRFSDNPDDYLPAVMTSWEGLECYNYSPLIYAFECENIGISGKGILSPVMDTWRIWFKRPKAHLDALKQLYAMGSTGVHVEQRQMAKGENNLRPHLIHFNRCRNILLEDFHIRQSPFWTIHLYMCNSGLVRRLDVQAHGHNNDGIDLEMSRNFLIENCRFDQGDDAVVIKAGRNQDAWRLHTPCENIVIRNCDILNGHTLLGIGSEISGGIRNIYMTDCNAPREVHRLLFLKTNHRRGGFIENIYIENIEAGDMLRTFEIDSEVLYQWKDLVPTYETRITKIDNIHVKNIHCRSTDVIYDLKGDARLPIRNVVVENVHVDTVRQFINRLLNVENYRENNISVGTLLKRDIQ</sequence>
<keyword evidence="3 4" id="KW-0326">Glycosidase</keyword>
<gene>
    <name evidence="5" type="ORF">DXB87_07570</name>
</gene>
<evidence type="ECO:0000256" key="3">
    <source>
        <dbReference type="ARBA" id="ARBA00023295"/>
    </source>
</evidence>
<dbReference type="PANTHER" id="PTHR31339:SF9">
    <property type="entry name" value="PLASMIN AND FIBRONECTIN-BINDING PROTEIN A"/>
    <property type="match status" value="1"/>
</dbReference>
<accession>A0A3E4Z946</accession>
<dbReference type="InterPro" id="IPR051801">
    <property type="entry name" value="GH28_Enzymes"/>
</dbReference>
<evidence type="ECO:0000313" key="6">
    <source>
        <dbReference type="Proteomes" id="UP000260814"/>
    </source>
</evidence>
<dbReference type="GO" id="GO:0004650">
    <property type="term" value="F:polygalacturonase activity"/>
    <property type="evidence" value="ECO:0007669"/>
    <property type="project" value="InterPro"/>
</dbReference>
<dbReference type="PANTHER" id="PTHR31339">
    <property type="entry name" value="PECTIN LYASE-RELATED"/>
    <property type="match status" value="1"/>
</dbReference>
<proteinExistence type="inferred from homology"/>
<dbReference type="InterPro" id="IPR012334">
    <property type="entry name" value="Pectin_lyas_fold"/>
</dbReference>
<evidence type="ECO:0000256" key="1">
    <source>
        <dbReference type="ARBA" id="ARBA00008834"/>
    </source>
</evidence>
<protein>
    <submittedName>
        <fullName evidence="5">Glycoside hydrolase family 28 protein</fullName>
    </submittedName>
</protein>
<dbReference type="Gene3D" id="2.160.20.10">
    <property type="entry name" value="Single-stranded right-handed beta-helix, Pectin lyase-like"/>
    <property type="match status" value="1"/>
</dbReference>
<evidence type="ECO:0000256" key="4">
    <source>
        <dbReference type="RuleBase" id="RU361169"/>
    </source>
</evidence>
<dbReference type="EMBL" id="QSTW01000007">
    <property type="protein sequence ID" value="RGM91584.1"/>
    <property type="molecule type" value="Genomic_DNA"/>
</dbReference>
<dbReference type="Proteomes" id="UP000260814">
    <property type="component" value="Unassembled WGS sequence"/>
</dbReference>
<comment type="similarity">
    <text evidence="1 4">Belongs to the glycosyl hydrolase 28 family.</text>
</comment>
<organism evidence="5 6">
    <name type="scientific">Phocaeicola plebeius</name>
    <dbReference type="NCBI Taxonomy" id="310297"/>
    <lineage>
        <taxon>Bacteria</taxon>
        <taxon>Pseudomonadati</taxon>
        <taxon>Bacteroidota</taxon>
        <taxon>Bacteroidia</taxon>
        <taxon>Bacteroidales</taxon>
        <taxon>Bacteroidaceae</taxon>
        <taxon>Phocaeicola</taxon>
    </lineage>
</organism>
<evidence type="ECO:0000313" key="5">
    <source>
        <dbReference type="EMBL" id="RGM91584.1"/>
    </source>
</evidence>
<dbReference type="InterPro" id="IPR011050">
    <property type="entry name" value="Pectin_lyase_fold/virulence"/>
</dbReference>
<dbReference type="AlphaFoldDB" id="A0A3E4Z946"/>
<dbReference type="GO" id="GO:0005975">
    <property type="term" value="P:carbohydrate metabolic process"/>
    <property type="evidence" value="ECO:0007669"/>
    <property type="project" value="InterPro"/>
</dbReference>
<reference evidence="5 6" key="1">
    <citation type="submission" date="2018-08" db="EMBL/GenBank/DDBJ databases">
        <title>A genome reference for cultivated species of the human gut microbiota.</title>
        <authorList>
            <person name="Zou Y."/>
            <person name="Xue W."/>
            <person name="Luo G."/>
        </authorList>
    </citation>
    <scope>NUCLEOTIDE SEQUENCE [LARGE SCALE GENOMIC DNA]</scope>
    <source>
        <strain evidence="5 6">OM06-2</strain>
    </source>
</reference>
<evidence type="ECO:0000256" key="2">
    <source>
        <dbReference type="ARBA" id="ARBA00022801"/>
    </source>
</evidence>
<keyword evidence="2 4" id="KW-0378">Hydrolase</keyword>